<sequence>MIAINLMGRRRKMKIRKVRNQAFVFALLTAVLCMALALHNASLEARVEEIKGLSARHGKKAQRLFAIKAEMDAFKKKERALSEIAGDRSWPVRLLGDLAGAVPQGRVWLTDLESDGKTAVIRGKSMDGADAALFIQRLKKTDFFKDVRLKILKKQKGPDGKDQTLFELACPALGTERK</sequence>
<dbReference type="PANTHER" id="PTHR40278:SF1">
    <property type="entry name" value="DNA UTILIZATION PROTEIN HOFN"/>
    <property type="match status" value="1"/>
</dbReference>
<dbReference type="InterPro" id="IPR007813">
    <property type="entry name" value="PilN"/>
</dbReference>
<organism evidence="1">
    <name type="scientific">uncultured Desulfobacteraceae bacterium</name>
    <dbReference type="NCBI Taxonomy" id="218296"/>
    <lineage>
        <taxon>Bacteria</taxon>
        <taxon>Pseudomonadati</taxon>
        <taxon>Thermodesulfobacteriota</taxon>
        <taxon>Desulfobacteria</taxon>
        <taxon>Desulfobacterales</taxon>
        <taxon>Desulfobacteraceae</taxon>
        <taxon>environmental samples</taxon>
    </lineage>
</organism>
<dbReference type="PANTHER" id="PTHR40278">
    <property type="entry name" value="DNA UTILIZATION PROTEIN HOFN"/>
    <property type="match status" value="1"/>
</dbReference>
<dbReference type="Pfam" id="PF05137">
    <property type="entry name" value="PilN"/>
    <property type="match status" value="1"/>
</dbReference>
<name>A0A484HE08_9BACT</name>
<dbReference type="AlphaFoldDB" id="A0A484HE08"/>
<protein>
    <submittedName>
        <fullName evidence="1">Uncharacterized protein</fullName>
    </submittedName>
</protein>
<reference evidence="1" key="1">
    <citation type="submission" date="2019-01" db="EMBL/GenBank/DDBJ databases">
        <authorList>
            <consortium name="Genoscope - CEA"/>
            <person name="William W."/>
        </authorList>
    </citation>
    <scope>NUCLEOTIDE SEQUENCE</scope>
    <source>
        <strain evidence="1">CR-1</strain>
    </source>
</reference>
<accession>A0A484HE08</accession>
<gene>
    <name evidence="1" type="ORF">EPICR_10159</name>
</gene>
<evidence type="ECO:0000313" key="1">
    <source>
        <dbReference type="EMBL" id="VEN72660.1"/>
    </source>
</evidence>
<dbReference type="EMBL" id="CAACVI010000001">
    <property type="protein sequence ID" value="VEN72660.1"/>
    <property type="molecule type" value="Genomic_DNA"/>
</dbReference>
<proteinExistence type="predicted"/>
<dbReference type="InterPro" id="IPR052534">
    <property type="entry name" value="Extracell_DNA_Util/SecSys_Comp"/>
</dbReference>